<dbReference type="Proteomes" id="UP000649617">
    <property type="component" value="Unassembled WGS sequence"/>
</dbReference>
<sequence>MLCNCSQGKCARCFFQRNEKKLLEEFHWLEQASAGFGCSLCRQFYAGKPMLSAAHGGSWRQNGVQKHASLQPRNLRKHADSQEHQRAADGMAGVAFANASSAPSHEDFRQLIMVLQKHTVGRDGVDKVAGHKKARRMAWCIAEASRDMKRDMWRPGVGADGKPVIFSTTLYQDARAGRLSIRFSAASSAMDTCSGHLYTVNLKDFSTDSVGLMKATMFALRAFCCRRLHPPYLEGNKQVTLPDENLEMRARLLSSVETFCSDAASDEIRAGRMLAGQTSVTDEYLPRLPNLKMVVRDRPHAVRRVLTRGWQPDGYLQEVATEFVAGKGSPVNRIQHSHVFQDFFSANIKALDPGLRAVRTHPHMQDLSYAPHRFESATKPLARIVLFLHAFLATVSQIAWDRKHEEEGKDMARFLLWLDDERLLTLALMADAATETTDLLRMVDYQGHPVDELGANVLGLKHRVRKLFLGAAPLCLRTGFTAHMIKLLGSERVFTVPSARGTTKNVRVGHSGGMSEVVIQRCLSRLAAWILVAESTLDAEFPSFEAMECFSIFTVTGESRDAVHTVSNTSKMSRLQRAFGLPDDYAAVDQLVRFRRMAERAAKEEGLQSAAAWREGLRRATRTWTKPELSALLQVMVRFWATGASTSGVEQSFGKTKTLCEGLQEISHVNDIMEYYGASRASGIGNRERRSDCGITRAQTSSSSRLPSMQGWLQDRKQAVGQATAQAPLPPEPQEAEVMWSQKHTNEIKFLQDLLERS</sequence>
<dbReference type="EMBL" id="CAJNIZ010004736">
    <property type="protein sequence ID" value="CAE7235490.1"/>
    <property type="molecule type" value="Genomic_DNA"/>
</dbReference>
<keyword evidence="2" id="KW-1185">Reference proteome</keyword>
<reference evidence="1" key="1">
    <citation type="submission" date="2021-02" db="EMBL/GenBank/DDBJ databases">
        <authorList>
            <person name="Dougan E. K."/>
            <person name="Rhodes N."/>
            <person name="Thang M."/>
            <person name="Chan C."/>
        </authorList>
    </citation>
    <scope>NUCLEOTIDE SEQUENCE</scope>
</reference>
<name>A0A812KZ19_SYMPI</name>
<accession>A0A812KZ19</accession>
<comment type="caution">
    <text evidence="1">The sequence shown here is derived from an EMBL/GenBank/DDBJ whole genome shotgun (WGS) entry which is preliminary data.</text>
</comment>
<proteinExistence type="predicted"/>
<evidence type="ECO:0000313" key="2">
    <source>
        <dbReference type="Proteomes" id="UP000649617"/>
    </source>
</evidence>
<evidence type="ECO:0000313" key="1">
    <source>
        <dbReference type="EMBL" id="CAE7235490.1"/>
    </source>
</evidence>
<dbReference type="OrthoDB" id="420280at2759"/>
<dbReference type="AlphaFoldDB" id="A0A812KZ19"/>
<gene>
    <name evidence="1" type="ORF">SPIL2461_LOCUS3795</name>
</gene>
<protein>
    <submittedName>
        <fullName evidence="1">Uncharacterized protein</fullName>
    </submittedName>
</protein>
<organism evidence="1 2">
    <name type="scientific">Symbiodinium pilosum</name>
    <name type="common">Dinoflagellate</name>
    <dbReference type="NCBI Taxonomy" id="2952"/>
    <lineage>
        <taxon>Eukaryota</taxon>
        <taxon>Sar</taxon>
        <taxon>Alveolata</taxon>
        <taxon>Dinophyceae</taxon>
        <taxon>Suessiales</taxon>
        <taxon>Symbiodiniaceae</taxon>
        <taxon>Symbiodinium</taxon>
    </lineage>
</organism>